<sequence>MTSRLNCHN</sequence>
<evidence type="ECO:0000313" key="1">
    <source>
        <dbReference type="EMBL" id="CAI9589512.1"/>
    </source>
</evidence>
<dbReference type="EMBL" id="CATNWA010016066">
    <property type="protein sequence ID" value="CAI9589512.1"/>
    <property type="molecule type" value="Genomic_DNA"/>
</dbReference>
<organism evidence="1 2">
    <name type="scientific">Staurois parvus</name>
    <dbReference type="NCBI Taxonomy" id="386267"/>
    <lineage>
        <taxon>Eukaryota</taxon>
        <taxon>Metazoa</taxon>
        <taxon>Chordata</taxon>
        <taxon>Craniata</taxon>
        <taxon>Vertebrata</taxon>
        <taxon>Euteleostomi</taxon>
        <taxon>Amphibia</taxon>
        <taxon>Batrachia</taxon>
        <taxon>Anura</taxon>
        <taxon>Neobatrachia</taxon>
        <taxon>Ranoidea</taxon>
        <taxon>Ranidae</taxon>
        <taxon>Staurois</taxon>
    </lineage>
</organism>
<gene>
    <name evidence="1" type="ORF">SPARVUS_LOCUS10907488</name>
</gene>
<evidence type="ECO:0000313" key="2">
    <source>
        <dbReference type="Proteomes" id="UP001162483"/>
    </source>
</evidence>
<accession>A0ABN9EXR0</accession>
<keyword evidence="2" id="KW-1185">Reference proteome</keyword>
<protein>
    <submittedName>
        <fullName evidence="1">Uncharacterized protein</fullName>
    </submittedName>
</protein>
<reference evidence="1" key="1">
    <citation type="submission" date="2023-05" db="EMBL/GenBank/DDBJ databases">
        <authorList>
            <person name="Stuckert A."/>
        </authorList>
    </citation>
    <scope>NUCLEOTIDE SEQUENCE</scope>
</reference>
<dbReference type="Proteomes" id="UP001162483">
    <property type="component" value="Unassembled WGS sequence"/>
</dbReference>
<comment type="caution">
    <text evidence="1">The sequence shown here is derived from an EMBL/GenBank/DDBJ whole genome shotgun (WGS) entry which is preliminary data.</text>
</comment>
<name>A0ABN9EXR0_9NEOB</name>
<proteinExistence type="predicted"/>